<comment type="caution">
    <text evidence="3">The sequence shown here is derived from an EMBL/GenBank/DDBJ whole genome shotgun (WGS) entry which is preliminary data.</text>
</comment>
<dbReference type="PANTHER" id="PTHR11926">
    <property type="entry name" value="GLUCOSYL/GLUCURONOSYL TRANSFERASES"/>
    <property type="match status" value="1"/>
</dbReference>
<dbReference type="GO" id="GO:0080044">
    <property type="term" value="F:quercetin 7-O-glucosyltransferase activity"/>
    <property type="evidence" value="ECO:0007669"/>
    <property type="project" value="TreeGrafter"/>
</dbReference>
<comment type="similarity">
    <text evidence="1">Belongs to the UDP-glycosyltransferase family.</text>
</comment>
<dbReference type="EMBL" id="QPKB01000001">
    <property type="protein sequence ID" value="RWR71899.1"/>
    <property type="molecule type" value="Genomic_DNA"/>
</dbReference>
<feature type="domain" description="Glycosyltransferase N-terminal" evidence="2">
    <location>
        <begin position="13"/>
        <end position="57"/>
    </location>
</feature>
<dbReference type="Gene3D" id="3.40.50.2000">
    <property type="entry name" value="Glycogen Phosphorylase B"/>
    <property type="match status" value="1"/>
</dbReference>
<evidence type="ECO:0000313" key="3">
    <source>
        <dbReference type="EMBL" id="RWR71899.1"/>
    </source>
</evidence>
<name>A0A3S3M271_9MAGN</name>
<gene>
    <name evidence="3" type="ORF">CKAN_00008300</name>
</gene>
<dbReference type="SUPFAM" id="SSF53756">
    <property type="entry name" value="UDP-Glycosyltransferase/glycogen phosphorylase"/>
    <property type="match status" value="1"/>
</dbReference>
<dbReference type="STRING" id="337451.A0A3S3M271"/>
<dbReference type="Pfam" id="PF26168">
    <property type="entry name" value="Glyco_transf_N"/>
    <property type="match status" value="1"/>
</dbReference>
<keyword evidence="4" id="KW-1185">Reference proteome</keyword>
<dbReference type="OrthoDB" id="5835829at2759"/>
<keyword evidence="3" id="KW-0808">Transferase</keyword>
<evidence type="ECO:0000256" key="1">
    <source>
        <dbReference type="ARBA" id="ARBA00009995"/>
    </source>
</evidence>
<evidence type="ECO:0000313" key="4">
    <source>
        <dbReference type="Proteomes" id="UP000283530"/>
    </source>
</evidence>
<dbReference type="InterPro" id="IPR058980">
    <property type="entry name" value="Glyco_transf_N"/>
</dbReference>
<evidence type="ECO:0000259" key="2">
    <source>
        <dbReference type="Pfam" id="PF26168"/>
    </source>
</evidence>
<protein>
    <submittedName>
        <fullName evidence="3">UDP-glycosyltransferase 74G1</fullName>
    </submittedName>
</protein>
<proteinExistence type="inferred from homology"/>
<dbReference type="AlphaFoldDB" id="A0A3S3M271"/>
<sequence length="144" mass="16106">MDKNDEGYNKAHEVHVLVLPYPIHGHLNPMLQFAKRLTSRGLKVTLAPTHYTAKSLHIDAGPITIDPISDGCDELGYRDVKSPQAYIERFRTVGSQTLAQLIVTPPEVKPGLYVRLGPIKNFLTLNRCNLAPIMSHRIEVRGEV</sequence>
<organism evidence="3 4">
    <name type="scientific">Cinnamomum micranthum f. kanehirae</name>
    <dbReference type="NCBI Taxonomy" id="337451"/>
    <lineage>
        <taxon>Eukaryota</taxon>
        <taxon>Viridiplantae</taxon>
        <taxon>Streptophyta</taxon>
        <taxon>Embryophyta</taxon>
        <taxon>Tracheophyta</taxon>
        <taxon>Spermatophyta</taxon>
        <taxon>Magnoliopsida</taxon>
        <taxon>Magnoliidae</taxon>
        <taxon>Laurales</taxon>
        <taxon>Lauraceae</taxon>
        <taxon>Cinnamomum</taxon>
    </lineage>
</organism>
<dbReference type="PANTHER" id="PTHR11926:SF1553">
    <property type="entry name" value="GLYCOSYLTRANSFERASE"/>
    <property type="match status" value="1"/>
</dbReference>
<accession>A0A3S3M271</accession>
<dbReference type="GO" id="GO:0080043">
    <property type="term" value="F:quercetin 3-O-glucosyltransferase activity"/>
    <property type="evidence" value="ECO:0007669"/>
    <property type="project" value="TreeGrafter"/>
</dbReference>
<dbReference type="Proteomes" id="UP000283530">
    <property type="component" value="Unassembled WGS sequence"/>
</dbReference>
<reference evidence="3 4" key="1">
    <citation type="journal article" date="2019" name="Nat. Plants">
        <title>Stout camphor tree genome fills gaps in understanding of flowering plant genome evolution.</title>
        <authorList>
            <person name="Chaw S.M."/>
            <person name="Liu Y.C."/>
            <person name="Wu Y.W."/>
            <person name="Wang H.Y."/>
            <person name="Lin C.I."/>
            <person name="Wu C.S."/>
            <person name="Ke H.M."/>
            <person name="Chang L.Y."/>
            <person name="Hsu C.Y."/>
            <person name="Yang H.T."/>
            <person name="Sudianto E."/>
            <person name="Hsu M.H."/>
            <person name="Wu K.P."/>
            <person name="Wang L.N."/>
            <person name="Leebens-Mack J.H."/>
            <person name="Tsai I.J."/>
        </authorList>
    </citation>
    <scope>NUCLEOTIDE SEQUENCE [LARGE SCALE GENOMIC DNA]</scope>
    <source>
        <strain evidence="4">cv. Chaw 1501</strain>
        <tissue evidence="3">Young leaves</tissue>
    </source>
</reference>